<dbReference type="VEuPathDB" id="FungiDB:I7I53_06038"/>
<evidence type="ECO:0000313" key="1">
    <source>
        <dbReference type="EMBL" id="QSS50868.1"/>
    </source>
</evidence>
<protein>
    <submittedName>
        <fullName evidence="1">AN1 zinc finger protein</fullName>
    </submittedName>
</protein>
<organism evidence="1 2">
    <name type="scientific">Ajellomyces capsulatus (strain H88)</name>
    <name type="common">Darling's disease fungus</name>
    <name type="synonym">Histoplasma capsulatum</name>
    <dbReference type="NCBI Taxonomy" id="544711"/>
    <lineage>
        <taxon>Eukaryota</taxon>
        <taxon>Fungi</taxon>
        <taxon>Dikarya</taxon>
        <taxon>Ascomycota</taxon>
        <taxon>Pezizomycotina</taxon>
        <taxon>Eurotiomycetes</taxon>
        <taxon>Eurotiomycetidae</taxon>
        <taxon>Onygenales</taxon>
        <taxon>Ajellomycetaceae</taxon>
        <taxon>Histoplasma</taxon>
    </lineage>
</organism>
<proteinExistence type="predicted"/>
<evidence type="ECO:0000313" key="2">
    <source>
        <dbReference type="Proteomes" id="UP000663419"/>
    </source>
</evidence>
<gene>
    <name evidence="1" type="ORF">I7I53_06038</name>
</gene>
<reference evidence="1" key="1">
    <citation type="submission" date="2021-01" db="EMBL/GenBank/DDBJ databases">
        <title>Chromosome-level genome assembly of a human fungal pathogen reveals clustering of transcriptionally co-regulated genes.</title>
        <authorList>
            <person name="Voorhies M."/>
            <person name="Cohen S."/>
            <person name="Shea T.P."/>
            <person name="Petrus S."/>
            <person name="Munoz J.F."/>
            <person name="Poplawski S."/>
            <person name="Goldman W.E."/>
            <person name="Michael T."/>
            <person name="Cuomo C.A."/>
            <person name="Sil A."/>
            <person name="Beyhan S."/>
        </authorList>
    </citation>
    <scope>NUCLEOTIDE SEQUENCE</scope>
    <source>
        <strain evidence="1">H88</strain>
    </source>
</reference>
<dbReference type="Proteomes" id="UP000663419">
    <property type="component" value="Chromosome 2"/>
</dbReference>
<name>A0A8A1L8Y0_AJEC8</name>
<dbReference type="EMBL" id="CP069103">
    <property type="protein sequence ID" value="QSS50868.1"/>
    <property type="molecule type" value="Genomic_DNA"/>
</dbReference>
<dbReference type="AlphaFoldDB" id="A0A8A1L8Y0"/>
<accession>A0A8A1L8Y0</accession>
<sequence length="94" mass="10546">MFRRRRPSRKPNIAHSVPFFTLDINSRISPLSSTNKPIVIIPSHPLPLSGSILPGTHLRPRLLYALSVPALFLLSHKSNAWRHGSRSNILIPPN</sequence>